<dbReference type="InterPro" id="IPR002347">
    <property type="entry name" value="SDR_fam"/>
</dbReference>
<dbReference type="PRINTS" id="PR00080">
    <property type="entry name" value="SDRFAMILY"/>
</dbReference>
<protein>
    <recommendedName>
        <fullName evidence="6">Oxidoreductase</fullName>
    </recommendedName>
</protein>
<gene>
    <name evidence="4" type="ORF">FHR72_004937</name>
</gene>
<sequence length="260" mass="27493">MEFDNLTAVVTGASGGIGEEFAVQLAARGSHLILVARRAEKLAALRDTLTARHPGIVVDVIAADLATPGSGSELAAEVRRLGRSVDVLVNNAGVGVHGRFVDQEPEANANQIQLNCGTLVDLTARFLPAMVERGRGVVLNVASTAAFQPTPGMAVYGATKAFVLSYSEALWQECRGTGVRVLALCPGATKTEFFSRTGKEFMTDGRQTSKQVVDTAFAALDRSTPTVVSGLRNTLLASGYRVAPRKLLLAVSERMLKASH</sequence>
<accession>A0A839QBB3</accession>
<keyword evidence="5" id="KW-1185">Reference proteome</keyword>
<evidence type="ECO:0000256" key="1">
    <source>
        <dbReference type="ARBA" id="ARBA00006484"/>
    </source>
</evidence>
<dbReference type="Proteomes" id="UP000550501">
    <property type="component" value="Unassembled WGS sequence"/>
</dbReference>
<dbReference type="PIRSF" id="PIRSF000126">
    <property type="entry name" value="11-beta-HSD1"/>
    <property type="match status" value="1"/>
</dbReference>
<comment type="similarity">
    <text evidence="1 3">Belongs to the short-chain dehydrogenases/reductases (SDR) family.</text>
</comment>
<dbReference type="GO" id="GO:0016491">
    <property type="term" value="F:oxidoreductase activity"/>
    <property type="evidence" value="ECO:0007669"/>
    <property type="project" value="UniProtKB-KW"/>
</dbReference>
<dbReference type="Gene3D" id="3.40.50.720">
    <property type="entry name" value="NAD(P)-binding Rossmann-like Domain"/>
    <property type="match status" value="1"/>
</dbReference>
<comment type="caution">
    <text evidence="4">The sequence shown here is derived from an EMBL/GenBank/DDBJ whole genome shotgun (WGS) entry which is preliminary data.</text>
</comment>
<dbReference type="PANTHER" id="PTHR43086:SF3">
    <property type="entry name" value="NADP-DEPENDENT 3-HYDROXY ACID DEHYDROGENASE YDFG"/>
    <property type="match status" value="1"/>
</dbReference>
<evidence type="ECO:0000313" key="4">
    <source>
        <dbReference type="EMBL" id="MBB2993428.1"/>
    </source>
</evidence>
<reference evidence="4 5" key="1">
    <citation type="submission" date="2020-08" db="EMBL/GenBank/DDBJ databases">
        <title>The Agave Microbiome: Exploring the role of microbial communities in plant adaptations to desert environments.</title>
        <authorList>
            <person name="Partida-Martinez L.P."/>
        </authorList>
    </citation>
    <scope>NUCLEOTIDE SEQUENCE [LARGE SCALE GENOMIC DNA]</scope>
    <source>
        <strain evidence="4 5">AT2.18</strain>
    </source>
</reference>
<dbReference type="EMBL" id="JACHVU010000017">
    <property type="protein sequence ID" value="MBB2993428.1"/>
    <property type="molecule type" value="Genomic_DNA"/>
</dbReference>
<evidence type="ECO:0000256" key="3">
    <source>
        <dbReference type="RuleBase" id="RU000363"/>
    </source>
</evidence>
<dbReference type="CDD" id="cd05233">
    <property type="entry name" value="SDR_c"/>
    <property type="match status" value="1"/>
</dbReference>
<dbReference type="RefSeq" id="WP_183473485.1">
    <property type="nucleotide sequence ID" value="NZ_JACHVU010000017.1"/>
</dbReference>
<dbReference type="InterPro" id="IPR036291">
    <property type="entry name" value="NAD(P)-bd_dom_sf"/>
</dbReference>
<dbReference type="Pfam" id="PF00106">
    <property type="entry name" value="adh_short"/>
    <property type="match status" value="1"/>
</dbReference>
<organism evidence="4 5">
    <name type="scientific">Mycolicibacterium iranicum</name>
    <name type="common">Mycobacterium iranicum</name>
    <dbReference type="NCBI Taxonomy" id="912594"/>
    <lineage>
        <taxon>Bacteria</taxon>
        <taxon>Bacillati</taxon>
        <taxon>Actinomycetota</taxon>
        <taxon>Actinomycetes</taxon>
        <taxon>Mycobacteriales</taxon>
        <taxon>Mycobacteriaceae</taxon>
        <taxon>Mycolicibacterium</taxon>
    </lineage>
</organism>
<dbReference type="AlphaFoldDB" id="A0A839QBB3"/>
<dbReference type="PANTHER" id="PTHR43086">
    <property type="entry name" value="VERY-LONG-CHAIN 3-OXOOACYL-COA REDUCTASE"/>
    <property type="match status" value="1"/>
</dbReference>
<proteinExistence type="inferred from homology"/>
<dbReference type="PRINTS" id="PR00081">
    <property type="entry name" value="GDHRDH"/>
</dbReference>
<evidence type="ECO:0000256" key="2">
    <source>
        <dbReference type="ARBA" id="ARBA00023002"/>
    </source>
</evidence>
<dbReference type="SUPFAM" id="SSF51735">
    <property type="entry name" value="NAD(P)-binding Rossmann-fold domains"/>
    <property type="match status" value="1"/>
</dbReference>
<evidence type="ECO:0000313" key="5">
    <source>
        <dbReference type="Proteomes" id="UP000550501"/>
    </source>
</evidence>
<keyword evidence="2" id="KW-0560">Oxidoreductase</keyword>
<evidence type="ECO:0008006" key="6">
    <source>
        <dbReference type="Google" id="ProtNLM"/>
    </source>
</evidence>
<name>A0A839QBB3_MYCIR</name>